<gene>
    <name evidence="3" type="ORF">GM50_22925</name>
</gene>
<dbReference type="Pfam" id="PF01844">
    <property type="entry name" value="HNH"/>
    <property type="match status" value="1"/>
</dbReference>
<dbReference type="SMART" id="SM00507">
    <property type="entry name" value="HNHc"/>
    <property type="match status" value="1"/>
</dbReference>
<dbReference type="EMBL" id="JNSK01000179">
    <property type="protein sequence ID" value="KGA13198.1"/>
    <property type="molecule type" value="Genomic_DNA"/>
</dbReference>
<dbReference type="Gene3D" id="1.10.30.50">
    <property type="match status" value="1"/>
</dbReference>
<protein>
    <recommendedName>
        <fullName evidence="2">HNH nuclease domain-containing protein</fullName>
    </recommendedName>
</protein>
<evidence type="ECO:0000259" key="2">
    <source>
        <dbReference type="SMART" id="SM00507"/>
    </source>
</evidence>
<dbReference type="GO" id="GO:0008270">
    <property type="term" value="F:zinc ion binding"/>
    <property type="evidence" value="ECO:0007669"/>
    <property type="project" value="InterPro"/>
</dbReference>
<dbReference type="Pfam" id="PF02720">
    <property type="entry name" value="DUF222"/>
    <property type="match status" value="1"/>
</dbReference>
<dbReference type="GO" id="GO:0003676">
    <property type="term" value="F:nucleic acid binding"/>
    <property type="evidence" value="ECO:0007669"/>
    <property type="project" value="InterPro"/>
</dbReference>
<accession>A0A094S5P5</accession>
<evidence type="ECO:0000313" key="3">
    <source>
        <dbReference type="EMBL" id="KGA13198.1"/>
    </source>
</evidence>
<dbReference type="InterPro" id="IPR003870">
    <property type="entry name" value="DUF222"/>
</dbReference>
<comment type="similarity">
    <text evidence="1">Belongs to the Rv1128c/1148c/1588c/1702c/1945/3466 family.</text>
</comment>
<reference evidence="3" key="1">
    <citation type="submission" date="2014-05" db="EMBL/GenBank/DDBJ databases">
        <title>Key roles for freshwater Actinobacteria revealed by deep metagenomic sequencing.</title>
        <authorList>
            <person name="Ghai R."/>
            <person name="Mizuno C.M."/>
            <person name="Picazo A."/>
            <person name="Camacho A."/>
            <person name="Rodriguez-Valera F."/>
        </authorList>
    </citation>
    <scope>NUCLEOTIDE SEQUENCE</scope>
</reference>
<feature type="non-terminal residue" evidence="3">
    <location>
        <position position="1"/>
    </location>
</feature>
<dbReference type="InterPro" id="IPR003615">
    <property type="entry name" value="HNH_nuc"/>
</dbReference>
<dbReference type="AlphaFoldDB" id="A0A094S5P5"/>
<proteinExistence type="inferred from homology"/>
<evidence type="ECO:0000256" key="1">
    <source>
        <dbReference type="ARBA" id="ARBA00023450"/>
    </source>
</evidence>
<feature type="domain" description="HNH nuclease" evidence="2">
    <location>
        <begin position="152"/>
        <end position="204"/>
    </location>
</feature>
<dbReference type="InterPro" id="IPR002711">
    <property type="entry name" value="HNH"/>
</dbReference>
<dbReference type="CDD" id="cd00085">
    <property type="entry name" value="HNHc"/>
    <property type="match status" value="1"/>
</dbReference>
<dbReference type="GO" id="GO:0004519">
    <property type="term" value="F:endonuclease activity"/>
    <property type="evidence" value="ECO:0007669"/>
    <property type="project" value="InterPro"/>
</dbReference>
<name>A0A094S5P5_9ZZZZ</name>
<organism evidence="3">
    <name type="scientific">freshwater metagenome</name>
    <dbReference type="NCBI Taxonomy" id="449393"/>
    <lineage>
        <taxon>unclassified sequences</taxon>
        <taxon>metagenomes</taxon>
        <taxon>ecological metagenomes</taxon>
    </lineage>
</organism>
<comment type="caution">
    <text evidence="3">The sequence shown here is derived from an EMBL/GenBank/DDBJ whole genome shotgun (WGS) entry which is preliminary data.</text>
</comment>
<sequence>GVAGVGVGVAGVAGVAGVGVGVAGVAGVGVAGVEIEMSAEEEAAFANEYAPDLRTMDMKRADALSEIAGIAASLSEDEAKSHRRSVSVNVTIDLPTLLGLNENPGQLAGYGALPAQIMRSLASEGKWRRFITDPNTGTLLDYGRDSYQPPQELLDFLIARDRTCRFPGCRQSAARADIDHAEAWEDGGETSAANLGALCRRHHRMKTHGGWKLSSNEDGSCDWESPDGHKYFVPARPILDAV</sequence>